<dbReference type="EMBL" id="LAZR01009927">
    <property type="protein sequence ID" value="KKM69810.1"/>
    <property type="molecule type" value="Genomic_DNA"/>
</dbReference>
<comment type="caution">
    <text evidence="1">The sequence shown here is derived from an EMBL/GenBank/DDBJ whole genome shotgun (WGS) entry which is preliminary data.</text>
</comment>
<evidence type="ECO:0000313" key="1">
    <source>
        <dbReference type="EMBL" id="KKM69810.1"/>
    </source>
</evidence>
<gene>
    <name evidence="1" type="ORF">LCGC14_1447030</name>
</gene>
<organism evidence="1">
    <name type="scientific">marine sediment metagenome</name>
    <dbReference type="NCBI Taxonomy" id="412755"/>
    <lineage>
        <taxon>unclassified sequences</taxon>
        <taxon>metagenomes</taxon>
        <taxon>ecological metagenomes</taxon>
    </lineage>
</organism>
<protein>
    <recommendedName>
        <fullName evidence="2">Right handed beta helix domain-containing protein</fullName>
    </recommendedName>
</protein>
<accession>A0A0F9LZG2</accession>
<dbReference type="SUPFAM" id="SSF51126">
    <property type="entry name" value="Pectin lyase-like"/>
    <property type="match status" value="1"/>
</dbReference>
<dbReference type="InterPro" id="IPR011050">
    <property type="entry name" value="Pectin_lyase_fold/virulence"/>
</dbReference>
<name>A0A0F9LZG2_9ZZZZ</name>
<proteinExistence type="predicted"/>
<sequence>MATSIIDPDNGGGTDYLSLNAWEAAKQAVLSAPEIAQCRNSSGSADTTAFEISAWTTSAENYILIEAYTGFQHEGVYSTAKYHLTTTNDSALHILEHYVRVDGIQIELTTTGTAGASGVAMSGLVAGGADIRLSNIIVKGICASTGTVAGIVANDADLTLLTIWNTIVYGIEASGDPSQRGIYMDNVGTANLYNCTVNDCERGIERDVGTVNVQNSLVFECADDFNGTFNSITYCASDDDHTGDSATNFVITQTADDYAALVTDADGRDYSVTDTSSELFNTGNGATPKGTFTDDIIGTTRGPADGDWDIGAFEFAAEGPAAHVATITDGISAADVHAGLGGYLATITDGLGMADAHSSGLQALLSEGMLNSDVASVVSALFATLTDGVNTSDQPSPLKGMVATLSESVNVGDTLDPLLALLAEISDGVDFGDVPSILSQFLDTITDGITAGDAPDPLLALLAEISEGVDLGDFTSTFSQFLDSLADGVDFGDVNNAIGGYIKSISDGVTTSDTVSPLLALLAAVSDGGVFGDVAGTINQFLDVIADSIIISDVNSPNVVFNVTVTDSASFNDVLSTIFSFGVIITDGFSTGDVTVYPSGAQGEVNISFSTKKSTVTFAVRKASLTFISKQSNIEFQRG</sequence>
<reference evidence="1" key="1">
    <citation type="journal article" date="2015" name="Nature">
        <title>Complex archaea that bridge the gap between prokaryotes and eukaryotes.</title>
        <authorList>
            <person name="Spang A."/>
            <person name="Saw J.H."/>
            <person name="Jorgensen S.L."/>
            <person name="Zaremba-Niedzwiedzka K."/>
            <person name="Martijn J."/>
            <person name="Lind A.E."/>
            <person name="van Eijk R."/>
            <person name="Schleper C."/>
            <person name="Guy L."/>
            <person name="Ettema T.J."/>
        </authorList>
    </citation>
    <scope>NUCLEOTIDE SEQUENCE</scope>
</reference>
<dbReference type="AlphaFoldDB" id="A0A0F9LZG2"/>
<evidence type="ECO:0008006" key="2">
    <source>
        <dbReference type="Google" id="ProtNLM"/>
    </source>
</evidence>